<dbReference type="HAMAP" id="MF_00235">
    <property type="entry name" value="Adenylate_kinase_Adk"/>
    <property type="match status" value="1"/>
</dbReference>
<evidence type="ECO:0000256" key="1">
    <source>
        <dbReference type="ARBA" id="ARBA00022679"/>
    </source>
</evidence>
<comment type="catalytic activity">
    <reaction evidence="5 7">
        <text>AMP + ATP = 2 ADP</text>
        <dbReference type="Rhea" id="RHEA:12973"/>
        <dbReference type="ChEBI" id="CHEBI:30616"/>
        <dbReference type="ChEBI" id="CHEBI:456215"/>
        <dbReference type="ChEBI" id="CHEBI:456216"/>
        <dbReference type="EC" id="2.7.4.3"/>
    </reaction>
</comment>
<comment type="subcellular location">
    <subcellularLocation>
        <location evidence="5 7">Cytoplasm</location>
    </subcellularLocation>
</comment>
<gene>
    <name evidence="5 8" type="primary">adk</name>
    <name evidence="8" type="ORF">AKA01nite_13600</name>
</gene>
<dbReference type="PRINTS" id="PR00094">
    <property type="entry name" value="ADENYLTKNASE"/>
</dbReference>
<sequence>MIYILMGPPGSGKGTVALKIKEKYGYSVMSIGDILRNEIDKGTMLGKRADRFVSAGELVPDDIVNFLVEDGLNQLRPDETVFLDGYPRTLNQAENLKEISKTQPVVFYLDIDKAILLDRLSKRKRDDDSEETIEQRFKTYHKKTLPLLDYYRKNGTVIKVNEETSKKAFQVIEKYF</sequence>
<comment type="domain">
    <text evidence="5">Consists of three domains, a large central CORE domain and two small peripheral domains, NMPbind and LID, which undergo movements during catalysis. The LID domain closes over the site of phosphoryl transfer upon ATP binding. Assembling and dissambling the active center during each catalytic cycle provides an effective means to prevent ATP hydrolysis.</text>
</comment>
<evidence type="ECO:0000256" key="7">
    <source>
        <dbReference type="RuleBase" id="RU003331"/>
    </source>
</evidence>
<protein>
    <recommendedName>
        <fullName evidence="5 7">Adenylate kinase</fullName>
        <shortName evidence="5">AK</shortName>
        <ecNumber evidence="5 7">2.7.4.3</ecNumber>
    </recommendedName>
    <alternativeName>
        <fullName evidence="5">ATP-AMP transphosphorylase</fullName>
    </alternativeName>
    <alternativeName>
        <fullName evidence="5">ATP:AMP phosphotransferase</fullName>
    </alternativeName>
    <alternativeName>
        <fullName evidence="5">Adenylate monophosphate kinase</fullName>
    </alternativeName>
</protein>
<evidence type="ECO:0000256" key="4">
    <source>
        <dbReference type="ARBA" id="ARBA00022777"/>
    </source>
</evidence>
<dbReference type="InterPro" id="IPR000850">
    <property type="entry name" value="Adenylat/UMP-CMP_kin"/>
</dbReference>
<feature type="binding site" evidence="5">
    <location>
        <position position="123"/>
    </location>
    <ligand>
        <name>ATP</name>
        <dbReference type="ChEBI" id="CHEBI:30616"/>
    </ligand>
</feature>
<keyword evidence="4 5" id="KW-0418">Kinase</keyword>
<dbReference type="Proteomes" id="UP000321662">
    <property type="component" value="Unassembled WGS sequence"/>
</dbReference>
<comment type="similarity">
    <text evidence="5 6">Belongs to the adenylate kinase family.</text>
</comment>
<keyword evidence="9" id="KW-1185">Reference proteome</keyword>
<evidence type="ECO:0000256" key="5">
    <source>
        <dbReference type="HAMAP-Rule" id="MF_00235"/>
    </source>
</evidence>
<feature type="binding site" evidence="5">
    <location>
        <position position="164"/>
    </location>
    <ligand>
        <name>ATP</name>
        <dbReference type="ChEBI" id="CHEBI:30616"/>
    </ligand>
</feature>
<comment type="subunit">
    <text evidence="5 7">Monomer.</text>
</comment>
<feature type="region of interest" description="NMP" evidence="5">
    <location>
        <begin position="30"/>
        <end position="59"/>
    </location>
</feature>
<dbReference type="GO" id="GO:0005524">
    <property type="term" value="F:ATP binding"/>
    <property type="evidence" value="ECO:0007669"/>
    <property type="project" value="UniProtKB-UniRule"/>
</dbReference>
<organism evidence="8 9">
    <name type="scientific">Alkalibacterium kapii</name>
    <dbReference type="NCBI Taxonomy" id="426704"/>
    <lineage>
        <taxon>Bacteria</taxon>
        <taxon>Bacillati</taxon>
        <taxon>Bacillota</taxon>
        <taxon>Bacilli</taxon>
        <taxon>Lactobacillales</taxon>
        <taxon>Carnobacteriaceae</taxon>
        <taxon>Alkalibacterium</taxon>
    </lineage>
</organism>
<keyword evidence="2 5" id="KW-0545">Nucleotide biosynthesis</keyword>
<feature type="binding site" evidence="5">
    <location>
        <begin position="57"/>
        <end position="59"/>
    </location>
    <ligand>
        <name>AMP</name>
        <dbReference type="ChEBI" id="CHEBI:456215"/>
    </ligand>
</feature>
<dbReference type="GO" id="GO:0004017">
    <property type="term" value="F:AMP kinase activity"/>
    <property type="evidence" value="ECO:0007669"/>
    <property type="project" value="UniProtKB-UniRule"/>
</dbReference>
<comment type="pathway">
    <text evidence="5">Purine metabolism; AMP biosynthesis via salvage pathway; AMP from ADP: step 1/1.</text>
</comment>
<dbReference type="EC" id="2.7.4.3" evidence="5 7"/>
<reference evidence="8 9" key="1">
    <citation type="submission" date="2019-07" db="EMBL/GenBank/DDBJ databases">
        <title>Whole genome shotgun sequence of Alkalibacterium kapii NBRC 103247.</title>
        <authorList>
            <person name="Hosoyama A."/>
            <person name="Uohara A."/>
            <person name="Ohji S."/>
            <person name="Ichikawa N."/>
        </authorList>
    </citation>
    <scope>NUCLEOTIDE SEQUENCE [LARGE SCALE GENOMIC DNA]</scope>
    <source>
        <strain evidence="8 9">NBRC 103247</strain>
    </source>
</reference>
<dbReference type="InterPro" id="IPR027417">
    <property type="entry name" value="P-loop_NTPase"/>
</dbReference>
<evidence type="ECO:0000256" key="3">
    <source>
        <dbReference type="ARBA" id="ARBA00022741"/>
    </source>
</evidence>
<evidence type="ECO:0000256" key="2">
    <source>
        <dbReference type="ARBA" id="ARBA00022727"/>
    </source>
</evidence>
<feature type="binding site" evidence="5">
    <location>
        <position position="136"/>
    </location>
    <ligand>
        <name>AMP</name>
        <dbReference type="ChEBI" id="CHEBI:456215"/>
    </ligand>
</feature>
<dbReference type="RefSeq" id="WP_186805128.1">
    <property type="nucleotide sequence ID" value="NZ_BJUY01000018.1"/>
</dbReference>
<dbReference type="InterPro" id="IPR033690">
    <property type="entry name" value="Adenylat_kinase_CS"/>
</dbReference>
<proteinExistence type="inferred from homology"/>
<name>A0A511AU58_9LACT</name>
<feature type="binding site" evidence="5">
    <location>
        <position position="36"/>
    </location>
    <ligand>
        <name>AMP</name>
        <dbReference type="ChEBI" id="CHEBI:456215"/>
    </ligand>
</feature>
<comment type="caution">
    <text evidence="5">Lacks conserved residue(s) required for the propagation of feature annotation.</text>
</comment>
<dbReference type="GO" id="GO:0005737">
    <property type="term" value="C:cytoplasm"/>
    <property type="evidence" value="ECO:0007669"/>
    <property type="project" value="UniProtKB-SubCell"/>
</dbReference>
<dbReference type="CDD" id="cd01428">
    <property type="entry name" value="ADK"/>
    <property type="match status" value="1"/>
</dbReference>
<dbReference type="EMBL" id="BJUY01000018">
    <property type="protein sequence ID" value="GEK91738.1"/>
    <property type="molecule type" value="Genomic_DNA"/>
</dbReference>
<evidence type="ECO:0000313" key="9">
    <source>
        <dbReference type="Proteomes" id="UP000321662"/>
    </source>
</evidence>
<keyword evidence="3 5" id="KW-0547">Nucleotide-binding</keyword>
<evidence type="ECO:0000256" key="6">
    <source>
        <dbReference type="RuleBase" id="RU003330"/>
    </source>
</evidence>
<feature type="binding site" evidence="5">
    <location>
        <position position="125"/>
    </location>
    <ligand>
        <name>AMP</name>
        <dbReference type="ChEBI" id="CHEBI:456215"/>
    </ligand>
</feature>
<dbReference type="PANTHER" id="PTHR23359">
    <property type="entry name" value="NUCLEOTIDE KINASE"/>
    <property type="match status" value="1"/>
</dbReference>
<dbReference type="Gene3D" id="3.40.50.300">
    <property type="entry name" value="P-loop containing nucleotide triphosphate hydrolases"/>
    <property type="match status" value="1"/>
</dbReference>
<evidence type="ECO:0000313" key="8">
    <source>
        <dbReference type="EMBL" id="GEK91738.1"/>
    </source>
</evidence>
<dbReference type="GO" id="GO:0044209">
    <property type="term" value="P:AMP salvage"/>
    <property type="evidence" value="ECO:0007669"/>
    <property type="project" value="UniProtKB-UniRule"/>
</dbReference>
<comment type="caution">
    <text evidence="8">The sequence shown here is derived from an EMBL/GenBank/DDBJ whole genome shotgun (WGS) entry which is preliminary data.</text>
</comment>
<comment type="function">
    <text evidence="5">Catalyzes the reversible transfer of the terminal phosphate group between ATP and AMP. Plays an important role in cellular energy homeostasis and in adenine nucleotide metabolism.</text>
</comment>
<feature type="binding site" evidence="5">
    <location>
        <begin position="85"/>
        <end position="88"/>
    </location>
    <ligand>
        <name>AMP</name>
        <dbReference type="ChEBI" id="CHEBI:456215"/>
    </ligand>
</feature>
<keyword evidence="5" id="KW-0963">Cytoplasm</keyword>
<keyword evidence="5 7" id="KW-0067">ATP-binding</keyword>
<feature type="binding site" evidence="5">
    <location>
        <position position="92"/>
    </location>
    <ligand>
        <name>AMP</name>
        <dbReference type="ChEBI" id="CHEBI:456215"/>
    </ligand>
</feature>
<dbReference type="SUPFAM" id="SSF52540">
    <property type="entry name" value="P-loop containing nucleoside triphosphate hydrolases"/>
    <property type="match status" value="1"/>
</dbReference>
<dbReference type="PROSITE" id="PS00113">
    <property type="entry name" value="ADENYLATE_KINASE"/>
    <property type="match status" value="1"/>
</dbReference>
<feature type="binding site" evidence="5">
    <location>
        <begin position="10"/>
        <end position="15"/>
    </location>
    <ligand>
        <name>ATP</name>
        <dbReference type="ChEBI" id="CHEBI:30616"/>
    </ligand>
</feature>
<dbReference type="AlphaFoldDB" id="A0A511AU58"/>
<keyword evidence="1 5" id="KW-0808">Transferase</keyword>
<accession>A0A511AU58</accession>
<dbReference type="UniPathway" id="UPA00588">
    <property type="reaction ID" value="UER00649"/>
</dbReference>
<dbReference type="Pfam" id="PF00406">
    <property type="entry name" value="ADK"/>
    <property type="match status" value="1"/>
</dbReference>